<evidence type="ECO:0000313" key="2">
    <source>
        <dbReference type="EMBL" id="KAJ8930385.1"/>
    </source>
</evidence>
<dbReference type="AlphaFoldDB" id="A0AAV8WUX8"/>
<feature type="non-terminal residue" evidence="2">
    <location>
        <position position="1"/>
    </location>
</feature>
<evidence type="ECO:0000313" key="3">
    <source>
        <dbReference type="Proteomes" id="UP001162156"/>
    </source>
</evidence>
<proteinExistence type="predicted"/>
<feature type="region of interest" description="Disordered" evidence="1">
    <location>
        <begin position="251"/>
        <end position="275"/>
    </location>
</feature>
<feature type="compositionally biased region" description="Polar residues" evidence="1">
    <location>
        <begin position="539"/>
        <end position="550"/>
    </location>
</feature>
<comment type="caution">
    <text evidence="2">The sequence shown here is derived from an EMBL/GenBank/DDBJ whole genome shotgun (WGS) entry which is preliminary data.</text>
</comment>
<dbReference type="Proteomes" id="UP001162156">
    <property type="component" value="Unassembled WGS sequence"/>
</dbReference>
<name>A0AAV8WUX8_9CUCU</name>
<evidence type="ECO:0000256" key="1">
    <source>
        <dbReference type="SAM" id="MobiDB-lite"/>
    </source>
</evidence>
<keyword evidence="3" id="KW-1185">Reference proteome</keyword>
<protein>
    <submittedName>
        <fullName evidence="2">Uncharacterized protein</fullName>
    </submittedName>
</protein>
<feature type="region of interest" description="Disordered" evidence="1">
    <location>
        <begin position="537"/>
        <end position="565"/>
    </location>
</feature>
<reference evidence="2" key="1">
    <citation type="journal article" date="2023" name="Insect Mol. Biol.">
        <title>Genome sequencing provides insights into the evolution of gene families encoding plant cell wall-degrading enzymes in longhorned beetles.</title>
        <authorList>
            <person name="Shin N.R."/>
            <person name="Okamura Y."/>
            <person name="Kirsch R."/>
            <person name="Pauchet Y."/>
        </authorList>
    </citation>
    <scope>NUCLEOTIDE SEQUENCE</scope>
    <source>
        <strain evidence="2">RBIC_L_NR</strain>
    </source>
</reference>
<organism evidence="2 3">
    <name type="scientific">Rhamnusium bicolor</name>
    <dbReference type="NCBI Taxonomy" id="1586634"/>
    <lineage>
        <taxon>Eukaryota</taxon>
        <taxon>Metazoa</taxon>
        <taxon>Ecdysozoa</taxon>
        <taxon>Arthropoda</taxon>
        <taxon>Hexapoda</taxon>
        <taxon>Insecta</taxon>
        <taxon>Pterygota</taxon>
        <taxon>Neoptera</taxon>
        <taxon>Endopterygota</taxon>
        <taxon>Coleoptera</taxon>
        <taxon>Polyphaga</taxon>
        <taxon>Cucujiformia</taxon>
        <taxon>Chrysomeloidea</taxon>
        <taxon>Cerambycidae</taxon>
        <taxon>Lepturinae</taxon>
        <taxon>Rhagiini</taxon>
        <taxon>Rhamnusium</taxon>
    </lineage>
</organism>
<gene>
    <name evidence="2" type="ORF">NQ314_016812</name>
</gene>
<sequence length="622" mass="72290">TLSNESTQEETCKLMQAFMNVQTLNEKLSTQLIAAEQKVALENQMNLLQEAKIDELQQLISDREIDLTRHDQAIINIRQSLQCSLKQNEELHFTIVSLNDTIDQLQGAVTIYEMENGRCKENTQHCQSQITSCKKKLDELKSALEKKTADLLKLEMAYNHQTRYLKSAQMELKEMKERQNDKQCHMKCTIEELQMKLAKAEENCSDLCKECTKLQTQLASVGRKETAKDQEVIDLKKRLTDTQKKNLQLEEDSKRKEAKLAELSKSHSQKDKEYNDLRQKLTEKLRQTQTEEAHYQEMAAQLEKALDSIRQELEVKTLQLNDLKKGALEINSSRCVQLACAQEEVNSLKEELNKILRKHCALNSENEKLHCQSARMQSTVAALEEKSQLLKGQLEQYLAELQCVQEEKEVLVQKNCELLSELRSIQFACNEANKQQRYTSESVKVLESELNDLRNSRDEMCFESKNVISYVRAWLQEQKKINEHTVRRERNYCNTIQQLKQEYEYVWDRESQCQYAPKPQKVARFLTPCIKQPSPPTCQSPWSLGSQGTASMHDIDSPSRSPCPNEETDWYCANFRNESEDDDEEDWVSKVEHLAAQVRKTNKMWKNKMGQSDYTVSKDTKK</sequence>
<accession>A0AAV8WUX8</accession>
<dbReference type="EMBL" id="JANEYF010004681">
    <property type="protein sequence ID" value="KAJ8930385.1"/>
    <property type="molecule type" value="Genomic_DNA"/>
</dbReference>